<name>A0A8H3CTW2_9AGAM</name>
<feature type="region of interest" description="Disordered" evidence="1">
    <location>
        <begin position="1"/>
        <end position="204"/>
    </location>
</feature>
<dbReference type="EMBL" id="CAJMXA010003443">
    <property type="protein sequence ID" value="CAE6495870.1"/>
    <property type="molecule type" value="Genomic_DNA"/>
</dbReference>
<evidence type="ECO:0000256" key="1">
    <source>
        <dbReference type="SAM" id="MobiDB-lite"/>
    </source>
</evidence>
<gene>
    <name evidence="2" type="ORF">RDB_LOCUS106282</name>
</gene>
<comment type="caution">
    <text evidence="2">The sequence shown here is derived from an EMBL/GenBank/DDBJ whole genome shotgun (WGS) entry which is preliminary data.</text>
</comment>
<protein>
    <submittedName>
        <fullName evidence="2">Uncharacterized protein</fullName>
    </submittedName>
</protein>
<feature type="compositionally biased region" description="Low complexity" evidence="1">
    <location>
        <begin position="55"/>
        <end position="72"/>
    </location>
</feature>
<organism evidence="2 3">
    <name type="scientific">Rhizoctonia solani</name>
    <dbReference type="NCBI Taxonomy" id="456999"/>
    <lineage>
        <taxon>Eukaryota</taxon>
        <taxon>Fungi</taxon>
        <taxon>Dikarya</taxon>
        <taxon>Basidiomycota</taxon>
        <taxon>Agaricomycotina</taxon>
        <taxon>Agaricomycetes</taxon>
        <taxon>Cantharellales</taxon>
        <taxon>Ceratobasidiaceae</taxon>
        <taxon>Rhizoctonia</taxon>
    </lineage>
</organism>
<evidence type="ECO:0000313" key="2">
    <source>
        <dbReference type="EMBL" id="CAE6495870.1"/>
    </source>
</evidence>
<reference evidence="2" key="1">
    <citation type="submission" date="2021-01" db="EMBL/GenBank/DDBJ databases">
        <authorList>
            <person name="Kaushik A."/>
        </authorList>
    </citation>
    <scope>NUCLEOTIDE SEQUENCE</scope>
    <source>
        <strain evidence="2">AG6-10EEA</strain>
    </source>
</reference>
<feature type="compositionally biased region" description="Basic and acidic residues" evidence="1">
    <location>
        <begin position="155"/>
        <end position="164"/>
    </location>
</feature>
<evidence type="ECO:0000313" key="3">
    <source>
        <dbReference type="Proteomes" id="UP000663853"/>
    </source>
</evidence>
<feature type="compositionally biased region" description="Low complexity" evidence="1">
    <location>
        <begin position="194"/>
        <end position="204"/>
    </location>
</feature>
<dbReference type="AlphaFoldDB" id="A0A8H3CTW2"/>
<proteinExistence type="predicted"/>
<dbReference type="Proteomes" id="UP000663853">
    <property type="component" value="Unassembled WGS sequence"/>
</dbReference>
<feature type="compositionally biased region" description="Low complexity" evidence="1">
    <location>
        <begin position="122"/>
        <end position="142"/>
    </location>
</feature>
<feature type="compositionally biased region" description="Basic residues" evidence="1">
    <location>
        <begin position="100"/>
        <end position="112"/>
    </location>
</feature>
<accession>A0A8H3CTW2</accession>
<sequence length="204" mass="21792">MLSDVKNVMTTLFASRHAPVKSSDPSSPAHAEKQAEAPAALPQSNTEEENRASHIGVPIRGISSRGSGQGVIYTSADGRISMHSSPTAEAAAQVSPPTSPHRRLSRLWSRSRKSTEESAPRVAEPQPTVPAAQAPVEPETQPTPSSPRAKHTKVPLKDKFKGEFKIISGKVSRSEAKVEQGIALKNGHARPAELEQPAAAEERH</sequence>